<reference evidence="1 2" key="1">
    <citation type="journal article" date="2024" name="J Genomics">
        <title>Draft genome sequencing and assembly of Favolaschia claudopus CIRM-BRFM 2984 isolated from oak limbs.</title>
        <authorList>
            <person name="Navarro D."/>
            <person name="Drula E."/>
            <person name="Chaduli D."/>
            <person name="Cazenave R."/>
            <person name="Ahrendt S."/>
            <person name="Wang J."/>
            <person name="Lipzen A."/>
            <person name="Daum C."/>
            <person name="Barry K."/>
            <person name="Grigoriev I.V."/>
            <person name="Favel A."/>
            <person name="Rosso M.N."/>
            <person name="Martin F."/>
        </authorList>
    </citation>
    <scope>NUCLEOTIDE SEQUENCE [LARGE SCALE GENOMIC DNA]</scope>
    <source>
        <strain evidence="1 2">CIRM-BRFM 2984</strain>
    </source>
</reference>
<comment type="caution">
    <text evidence="1">The sequence shown here is derived from an EMBL/GenBank/DDBJ whole genome shotgun (WGS) entry which is preliminary data.</text>
</comment>
<proteinExistence type="predicted"/>
<protein>
    <submittedName>
        <fullName evidence="1">Uncharacterized protein</fullName>
    </submittedName>
</protein>
<dbReference type="AlphaFoldDB" id="A0AAW0A1V4"/>
<dbReference type="EMBL" id="JAWWNJ010000092">
    <property type="protein sequence ID" value="KAK6997326.1"/>
    <property type="molecule type" value="Genomic_DNA"/>
</dbReference>
<organism evidence="1 2">
    <name type="scientific">Favolaschia claudopus</name>
    <dbReference type="NCBI Taxonomy" id="2862362"/>
    <lineage>
        <taxon>Eukaryota</taxon>
        <taxon>Fungi</taxon>
        <taxon>Dikarya</taxon>
        <taxon>Basidiomycota</taxon>
        <taxon>Agaricomycotina</taxon>
        <taxon>Agaricomycetes</taxon>
        <taxon>Agaricomycetidae</taxon>
        <taxon>Agaricales</taxon>
        <taxon>Marasmiineae</taxon>
        <taxon>Mycenaceae</taxon>
        <taxon>Favolaschia</taxon>
    </lineage>
</organism>
<name>A0AAW0A1V4_9AGAR</name>
<evidence type="ECO:0000313" key="2">
    <source>
        <dbReference type="Proteomes" id="UP001362999"/>
    </source>
</evidence>
<evidence type="ECO:0000313" key="1">
    <source>
        <dbReference type="EMBL" id="KAK6997326.1"/>
    </source>
</evidence>
<gene>
    <name evidence="1" type="ORF">R3P38DRAFT_1917329</name>
</gene>
<keyword evidence="2" id="KW-1185">Reference proteome</keyword>
<accession>A0AAW0A1V4</accession>
<sequence length="261" mass="29068">MRGSLNSFTSLEILDCAVYTYASSAFLHLSRAVLRVARQTKINLHDSALPKESYILAGPTTGTHSPRLSCRIGMIPRVLPPHVNFAHPVPFSYSPLTSTHKNTTLTSIGTAIAHEVVRRSEGLANTYALAPGRVDIGNPVCSNADLGRLRVWCSSTTPFQQTSHPCKDSTPQNPLVPHSKPSYPSVLLISSSPRAFPPFFLQVLELLLNVTKRPLHHLFDIDLNLRLCMTDGSVWVHKLRTRTFRVSLNSLSTWYRRPKIH</sequence>
<dbReference type="Proteomes" id="UP001362999">
    <property type="component" value="Unassembled WGS sequence"/>
</dbReference>